<dbReference type="GO" id="GO:0005634">
    <property type="term" value="C:nucleus"/>
    <property type="evidence" value="ECO:0007669"/>
    <property type="project" value="TreeGrafter"/>
</dbReference>
<dbReference type="OMA" id="CKASQAS"/>
<dbReference type="Proteomes" id="UP000000598">
    <property type="component" value="Chromosome B"/>
</dbReference>
<organism evidence="1 2">
    <name type="scientific">Kluyveromyces lactis (strain ATCC 8585 / CBS 2359 / DSM 70799 / NBRC 1267 / NRRL Y-1140 / WM37)</name>
    <name type="common">Yeast</name>
    <name type="synonym">Candida sphaerica</name>
    <dbReference type="NCBI Taxonomy" id="284590"/>
    <lineage>
        <taxon>Eukaryota</taxon>
        <taxon>Fungi</taxon>
        <taxon>Dikarya</taxon>
        <taxon>Ascomycota</taxon>
        <taxon>Saccharomycotina</taxon>
        <taxon>Saccharomycetes</taxon>
        <taxon>Saccharomycetales</taxon>
        <taxon>Saccharomycetaceae</taxon>
        <taxon>Kluyveromyces</taxon>
    </lineage>
</organism>
<dbReference type="InParanoid" id="Q6CWI5"/>
<sequence length="354" mass="41537">MKYFFEYHHWIGAVQLWVENDGQPIATEIPHDRRHINVTIGNKRVITINLPCVVDVNTKGEVQRGKLFNVRLNELKSGKTFDRSSNHIMEKLVAKWMRKDLVKHPFVFYCLDCDTPVISSINCKRIRDMPSEFWADFMDYWHCHKPDMEPHQKGHHVAASETLLHRYNNPLNPAVGEIMLSDSFIYINKDWIPEKFIYDEELVRSRSCNTVIGSFTKEGSVRIGKWNLRAEIGGFLDVFDPSNYVLYQIYNELKAHSIRLFHLKGDDKRYIIWVFGIGSCIQFDKSRMLNNCLKILYRDGKPAESEKNQNIAELKVEENSALINFIQHLESVNRQLPEELRLLNEWKVSYISCE</sequence>
<dbReference type="KEGG" id="kla:KLLA0_B03828g"/>
<accession>Q6CWI5</accession>
<evidence type="ECO:0000313" key="2">
    <source>
        <dbReference type="Proteomes" id="UP000000598"/>
    </source>
</evidence>
<dbReference type="GO" id="GO:0051865">
    <property type="term" value="P:protein autoubiquitination"/>
    <property type="evidence" value="ECO:0007669"/>
    <property type="project" value="TreeGrafter"/>
</dbReference>
<dbReference type="GO" id="GO:0000209">
    <property type="term" value="P:protein polyubiquitination"/>
    <property type="evidence" value="ECO:0007669"/>
    <property type="project" value="TreeGrafter"/>
</dbReference>
<dbReference type="GO" id="GO:0030332">
    <property type="term" value="F:cyclin binding"/>
    <property type="evidence" value="ECO:0007669"/>
    <property type="project" value="TreeGrafter"/>
</dbReference>
<dbReference type="FunCoup" id="Q6CWI5">
    <property type="interactions" value="50"/>
</dbReference>
<name>Q6CWI5_KLULA</name>
<proteinExistence type="predicted"/>
<dbReference type="PaxDb" id="284590-Q6CWI5"/>
<evidence type="ECO:0000313" key="1">
    <source>
        <dbReference type="EMBL" id="CAH02097.1"/>
    </source>
</evidence>
<reference evidence="1 2" key="1">
    <citation type="journal article" date="2004" name="Nature">
        <title>Genome evolution in yeasts.</title>
        <authorList>
            <consortium name="Genolevures"/>
            <person name="Dujon B."/>
            <person name="Sherman D."/>
            <person name="Fischer G."/>
            <person name="Durrens P."/>
            <person name="Casaregola S."/>
            <person name="Lafontaine I."/>
            <person name="de Montigny J."/>
            <person name="Marck C."/>
            <person name="Neuveglise C."/>
            <person name="Talla E."/>
            <person name="Goffard N."/>
            <person name="Frangeul L."/>
            <person name="Aigle M."/>
            <person name="Anthouard V."/>
            <person name="Babour A."/>
            <person name="Barbe V."/>
            <person name="Barnay S."/>
            <person name="Blanchin S."/>
            <person name="Beckerich J.M."/>
            <person name="Beyne E."/>
            <person name="Bleykasten C."/>
            <person name="Boisrame A."/>
            <person name="Boyer J."/>
            <person name="Cattolico L."/>
            <person name="Confanioleri F."/>
            <person name="de Daruvar A."/>
            <person name="Despons L."/>
            <person name="Fabre E."/>
            <person name="Fairhead C."/>
            <person name="Ferry-Dumazet H."/>
            <person name="Groppi A."/>
            <person name="Hantraye F."/>
            <person name="Hennequin C."/>
            <person name="Jauniaux N."/>
            <person name="Joyet P."/>
            <person name="Kachouri R."/>
            <person name="Kerrest A."/>
            <person name="Koszul R."/>
            <person name="Lemaire M."/>
            <person name="Lesur I."/>
            <person name="Ma L."/>
            <person name="Muller H."/>
            <person name="Nicaud J.M."/>
            <person name="Nikolski M."/>
            <person name="Oztas S."/>
            <person name="Ozier-Kalogeropoulos O."/>
            <person name="Pellenz S."/>
            <person name="Potier S."/>
            <person name="Richard G.F."/>
            <person name="Straub M.L."/>
            <person name="Suleau A."/>
            <person name="Swennene D."/>
            <person name="Tekaia F."/>
            <person name="Wesolowski-Louvel M."/>
            <person name="Westhof E."/>
            <person name="Wirth B."/>
            <person name="Zeniou-Meyer M."/>
            <person name="Zivanovic I."/>
            <person name="Bolotin-Fukuhara M."/>
            <person name="Thierry A."/>
            <person name="Bouchier C."/>
            <person name="Caudron B."/>
            <person name="Scarpelli C."/>
            <person name="Gaillardin C."/>
            <person name="Weissenbach J."/>
            <person name="Wincker P."/>
            <person name="Souciet J.L."/>
        </authorList>
    </citation>
    <scope>NUCLEOTIDE SEQUENCE [LARGE SCALE GENOMIC DNA]</scope>
    <source>
        <strain evidence="2">ATCC 8585 / CBS 2359 / DSM 70799 / NBRC 1267 / NRRL Y-1140 / WM37</strain>
    </source>
</reference>
<dbReference type="GO" id="GO:0000151">
    <property type="term" value="C:ubiquitin ligase complex"/>
    <property type="evidence" value="ECO:0007669"/>
    <property type="project" value="TreeGrafter"/>
</dbReference>
<dbReference type="GO" id="GO:0061630">
    <property type="term" value="F:ubiquitin protein ligase activity"/>
    <property type="evidence" value="ECO:0007669"/>
    <property type="project" value="TreeGrafter"/>
</dbReference>
<dbReference type="GO" id="GO:0031624">
    <property type="term" value="F:ubiquitin conjugating enzyme binding"/>
    <property type="evidence" value="ECO:0007669"/>
    <property type="project" value="TreeGrafter"/>
</dbReference>
<dbReference type="HOGENOM" id="CLU_029122_0_0_1"/>
<dbReference type="Pfam" id="PF09814">
    <property type="entry name" value="HECT_2"/>
    <property type="match status" value="1"/>
</dbReference>
<dbReference type="PANTHER" id="PTHR31531:SF2">
    <property type="entry name" value="E3 UBIQUITIN-PROTEIN LIGASE E3D"/>
    <property type="match status" value="1"/>
</dbReference>
<dbReference type="EMBL" id="CR382122">
    <property type="protein sequence ID" value="CAH02097.1"/>
    <property type="molecule type" value="Genomic_DNA"/>
</dbReference>
<gene>
    <name evidence="1" type="ORF">KLLA0_B03828g</name>
</gene>
<dbReference type="GO" id="GO:0006513">
    <property type="term" value="P:protein monoubiquitination"/>
    <property type="evidence" value="ECO:0007669"/>
    <property type="project" value="TreeGrafter"/>
</dbReference>
<dbReference type="STRING" id="284590.Q6CWI5"/>
<dbReference type="GO" id="GO:0043161">
    <property type="term" value="P:proteasome-mediated ubiquitin-dependent protein catabolic process"/>
    <property type="evidence" value="ECO:0007669"/>
    <property type="project" value="TreeGrafter"/>
</dbReference>
<dbReference type="eggNOG" id="KOG4784">
    <property type="taxonomic scope" value="Eukaryota"/>
</dbReference>
<dbReference type="InterPro" id="IPR019193">
    <property type="entry name" value="UBQ-conj_enz_E2-bd_prot"/>
</dbReference>
<protein>
    <submittedName>
        <fullName evidence="1">KLLA0B03828p</fullName>
    </submittedName>
</protein>
<keyword evidence="2" id="KW-1185">Reference proteome</keyword>
<dbReference type="AlphaFoldDB" id="Q6CWI5"/>
<dbReference type="PANTHER" id="PTHR31531">
    <property type="entry name" value="E3 UBIQUITIN-PROTEIN LIGASE E3D FAMILY MEMBER"/>
    <property type="match status" value="1"/>
</dbReference>
<dbReference type="GO" id="GO:0005829">
    <property type="term" value="C:cytosol"/>
    <property type="evidence" value="ECO:0007669"/>
    <property type="project" value="TreeGrafter"/>
</dbReference>